<protein>
    <submittedName>
        <fullName evidence="1">Uncharacterized protein</fullName>
    </submittedName>
</protein>
<dbReference type="EMBL" id="DUZY01000002">
    <property type="protein sequence ID" value="DAD30091.1"/>
    <property type="molecule type" value="Genomic_DNA"/>
</dbReference>
<dbReference type="Proteomes" id="UP000607653">
    <property type="component" value="Unassembled WGS sequence"/>
</dbReference>
<comment type="caution">
    <text evidence="1">The sequence shown here is derived from an EMBL/GenBank/DDBJ whole genome shotgun (WGS) entry which is preliminary data.</text>
</comment>
<organism evidence="1 2">
    <name type="scientific">Nelumbo nucifera</name>
    <name type="common">Sacred lotus</name>
    <dbReference type="NCBI Taxonomy" id="4432"/>
    <lineage>
        <taxon>Eukaryota</taxon>
        <taxon>Viridiplantae</taxon>
        <taxon>Streptophyta</taxon>
        <taxon>Embryophyta</taxon>
        <taxon>Tracheophyta</taxon>
        <taxon>Spermatophyta</taxon>
        <taxon>Magnoliopsida</taxon>
        <taxon>Proteales</taxon>
        <taxon>Nelumbonaceae</taxon>
        <taxon>Nelumbo</taxon>
    </lineage>
</organism>
<evidence type="ECO:0000313" key="1">
    <source>
        <dbReference type="EMBL" id="DAD30091.1"/>
    </source>
</evidence>
<reference evidence="1 2" key="1">
    <citation type="journal article" date="2020" name="Mol. Biol. Evol.">
        <title>Distinct Expression and Methylation Patterns for Genes with Different Fates following a Single Whole-Genome Duplication in Flowering Plants.</title>
        <authorList>
            <person name="Shi T."/>
            <person name="Rahmani R.S."/>
            <person name="Gugger P.F."/>
            <person name="Wang M."/>
            <person name="Li H."/>
            <person name="Zhang Y."/>
            <person name="Li Z."/>
            <person name="Wang Q."/>
            <person name="Van de Peer Y."/>
            <person name="Marchal K."/>
            <person name="Chen J."/>
        </authorList>
    </citation>
    <scope>NUCLEOTIDE SEQUENCE [LARGE SCALE GENOMIC DNA]</scope>
    <source>
        <tissue evidence="1">Leaf</tissue>
    </source>
</reference>
<accession>A0A822YF32</accession>
<evidence type="ECO:0000313" key="2">
    <source>
        <dbReference type="Proteomes" id="UP000607653"/>
    </source>
</evidence>
<sequence>MYGYPPGVNPTSATTNVIPPIVEDMACVTREAFASAIIPAQHHHQIPN</sequence>
<keyword evidence="2" id="KW-1185">Reference proteome</keyword>
<dbReference type="AlphaFoldDB" id="A0A822YF32"/>
<name>A0A822YF32_NELNU</name>
<gene>
    <name evidence="1" type="ORF">HUJ06_031559</name>
</gene>
<proteinExistence type="predicted"/>